<dbReference type="EMBL" id="AHKC01012783">
    <property type="protein sequence ID" value="EKF29683.1"/>
    <property type="molecule type" value="Genomic_DNA"/>
</dbReference>
<evidence type="ECO:0000313" key="3">
    <source>
        <dbReference type="Proteomes" id="UP000007350"/>
    </source>
</evidence>
<reference evidence="2 3" key="1">
    <citation type="journal article" date="2012" name="BMC Genomics">
        <title>Comparative genomic analysis of human infective Trypanosoma cruzi lineages with the bat-restricted subspecies T. cruzi marinkellei.</title>
        <authorList>
            <person name="Franzen O."/>
            <person name="Talavera-Lopez C."/>
            <person name="Ochaya S."/>
            <person name="Butler C.E."/>
            <person name="Messenger L.A."/>
            <person name="Lewis M.D."/>
            <person name="Llewellyn M.S."/>
            <person name="Marinkelle C.J."/>
            <person name="Tyler K.M."/>
            <person name="Miles M.A."/>
            <person name="Andersson B."/>
        </authorList>
    </citation>
    <scope>NUCLEOTIDE SEQUENCE [LARGE SCALE GENOMIC DNA]</scope>
    <source>
        <strain evidence="2 3">B7</strain>
    </source>
</reference>
<organism evidence="2 3">
    <name type="scientific">Trypanosoma cruzi marinkellei</name>
    <dbReference type="NCBI Taxonomy" id="85056"/>
    <lineage>
        <taxon>Eukaryota</taxon>
        <taxon>Discoba</taxon>
        <taxon>Euglenozoa</taxon>
        <taxon>Kinetoplastea</taxon>
        <taxon>Metakinetoplastina</taxon>
        <taxon>Trypanosomatida</taxon>
        <taxon>Trypanosomatidae</taxon>
        <taxon>Trypanosoma</taxon>
        <taxon>Schizotrypanum</taxon>
    </lineage>
</organism>
<dbReference type="Proteomes" id="UP000007350">
    <property type="component" value="Unassembled WGS sequence"/>
</dbReference>
<evidence type="ECO:0000256" key="1">
    <source>
        <dbReference type="SAM" id="MobiDB-lite"/>
    </source>
</evidence>
<dbReference type="OrthoDB" id="10476860at2759"/>
<evidence type="ECO:0000313" key="2">
    <source>
        <dbReference type="EMBL" id="EKF29683.1"/>
    </source>
</evidence>
<feature type="region of interest" description="Disordered" evidence="1">
    <location>
        <begin position="113"/>
        <end position="133"/>
    </location>
</feature>
<protein>
    <submittedName>
        <fullName evidence="2">Uncharacterized protein</fullName>
    </submittedName>
</protein>
<keyword evidence="3" id="KW-1185">Reference proteome</keyword>
<name>K2M3Y4_TRYCR</name>
<accession>K2M3Y4</accession>
<proteinExistence type="predicted"/>
<gene>
    <name evidence="2" type="ORF">MOQ_006519</name>
</gene>
<sequence length="213" mass="22913">MHGQGEDYVGHSTLRWGNVICRDHAQVCTISATAGSLPPLVPWDGEDRVCGAGRPHRHLLKNFCQWHPSPLRRALEPAAAPPPKDAYLAAPQKDLLLDEKCIQPGCPDKSREAFLGGSDRSSETEGKQAVPPTPGDATAAAAFPCPLFLLLAVAAAVKTLYGVAVWTALRSDATVLLPARTALSIGCAIEKYPCQWVPFSICMCCMRFVCSYV</sequence>
<comment type="caution">
    <text evidence="2">The sequence shown here is derived from an EMBL/GenBank/DDBJ whole genome shotgun (WGS) entry which is preliminary data.</text>
</comment>
<dbReference type="AlphaFoldDB" id="K2M3Y4"/>